<evidence type="ECO:0000256" key="1">
    <source>
        <dbReference type="ARBA" id="ARBA00001929"/>
    </source>
</evidence>
<dbReference type="PANTHER" id="PTHR43809:SF1">
    <property type="entry name" value="NITRITE REDUCTASE (NADH) LARGE SUBUNIT"/>
    <property type="match status" value="1"/>
</dbReference>
<feature type="domain" description="BFD-like [2Fe-2S]-binding" evidence="10">
    <location>
        <begin position="451"/>
        <end position="498"/>
    </location>
</feature>
<evidence type="ECO:0000259" key="10">
    <source>
        <dbReference type="Pfam" id="PF04324"/>
    </source>
</evidence>
<dbReference type="InterPro" id="IPR041854">
    <property type="entry name" value="BFD-like_2Fe2S-bd_dom_sf"/>
</dbReference>
<comment type="cofactor">
    <cofactor evidence="1">
        <name>siroheme</name>
        <dbReference type="ChEBI" id="CHEBI:60052"/>
    </cofactor>
</comment>
<dbReference type="InterPro" id="IPR036188">
    <property type="entry name" value="FAD/NAD-bd_sf"/>
</dbReference>
<comment type="caution">
    <text evidence="12">The sequence shown here is derived from an EMBL/GenBank/DDBJ whole genome shotgun (WGS) entry which is preliminary data.</text>
</comment>
<evidence type="ECO:0000259" key="11">
    <source>
        <dbReference type="Pfam" id="PF07992"/>
    </source>
</evidence>
<dbReference type="OrthoDB" id="1145at2"/>
<dbReference type="PANTHER" id="PTHR43809">
    <property type="entry name" value="NITRITE REDUCTASE (NADH) LARGE SUBUNIT"/>
    <property type="match status" value="1"/>
</dbReference>
<evidence type="ECO:0000256" key="6">
    <source>
        <dbReference type="ARBA" id="ARBA00022723"/>
    </source>
</evidence>
<dbReference type="Proteomes" id="UP000272560">
    <property type="component" value="Unassembled WGS sequence"/>
</dbReference>
<dbReference type="GO" id="GO:0051536">
    <property type="term" value="F:iron-sulfur cluster binding"/>
    <property type="evidence" value="ECO:0007669"/>
    <property type="project" value="UniProtKB-KW"/>
</dbReference>
<evidence type="ECO:0000256" key="7">
    <source>
        <dbReference type="ARBA" id="ARBA00023002"/>
    </source>
</evidence>
<protein>
    <submittedName>
        <fullName evidence="12">NAD(P)/FAD-dependent oxidoreductase</fullName>
    </submittedName>
</protein>
<dbReference type="GO" id="GO:0046872">
    <property type="term" value="F:metal ion binding"/>
    <property type="evidence" value="ECO:0007669"/>
    <property type="project" value="UniProtKB-KW"/>
</dbReference>
<proteinExistence type="inferred from homology"/>
<keyword evidence="13" id="KW-1185">Reference proteome</keyword>
<dbReference type="EMBL" id="QZVT01000001">
    <property type="protein sequence ID" value="RJT82940.1"/>
    <property type="molecule type" value="Genomic_DNA"/>
</dbReference>
<comment type="similarity">
    <text evidence="4">Belongs to the nitrite and sulfite reductase 4Fe-4S domain family.</text>
</comment>
<keyword evidence="7" id="KW-0560">Oxidoreductase</keyword>
<dbReference type="Pfam" id="PF07992">
    <property type="entry name" value="Pyr_redox_2"/>
    <property type="match status" value="1"/>
</dbReference>
<keyword evidence="6" id="KW-0479">Metal-binding</keyword>
<dbReference type="InterPro" id="IPR023753">
    <property type="entry name" value="FAD/NAD-binding_dom"/>
</dbReference>
<sequence>MSSTDAPVPERIVVVGFGPVAARLVEHLEPLVAAGTVALTVIGQEQDAAYNRVLVADVAVGRTSEAAIRLADAAALIALGIDVRLGAHVARVDRPFRRVLLDDGQAIGYDRLVLATGSRPLLPRLDGLDGARSLPPGVSFLRDLRDARAVSAALAAQERIVVLGGGILGIEAALAAAEEGGRVTLVHNGRAPMERFLGEGARVLAAALMKAGITVVGGASTGITVTDGHFSGLMLEGGTLVDGGALVLACGVRPRTELADGCDLNTAAGILVDHELRALDTRDIWAIGDCAEVRCWDGSCLACAGVTTPQGLIGPGWQQADQLGMAFAAELSGTPAAVVGPPDRRSAVLVLKARGLDAVTAGETDVDPWTVEPGLAVAVWTDPGHGRYAKMVTRDGVLTGLVCVGMPRTGAELVLLFERRSELPADRSSLLRLDSIEGAVAALPPGPDATLCRCAGVTRGVVQESVQQGCASVKEVSAGTRAGTGCGSCHDDIRAVIEQHFSVAVAS</sequence>
<evidence type="ECO:0000256" key="3">
    <source>
        <dbReference type="ARBA" id="ARBA00005096"/>
    </source>
</evidence>
<dbReference type="Gene3D" id="1.10.10.1100">
    <property type="entry name" value="BFD-like [2Fe-2S]-binding domain"/>
    <property type="match status" value="1"/>
</dbReference>
<reference evidence="12 13" key="1">
    <citation type="submission" date="2018-09" db="EMBL/GenBank/DDBJ databases">
        <title>Novel species of Arthrobacter.</title>
        <authorList>
            <person name="Liu Q."/>
            <person name="Xin Y.-H."/>
        </authorList>
    </citation>
    <scope>NUCLEOTIDE SEQUENCE [LARGE SCALE GENOMIC DNA]</scope>
    <source>
        <strain evidence="12 13">Hz2</strain>
    </source>
</reference>
<gene>
    <name evidence="12" type="ORF">D6T63_00290</name>
</gene>
<comment type="pathway">
    <text evidence="3">Nitrogen metabolism; nitrate reduction (assimilation).</text>
</comment>
<dbReference type="RefSeq" id="WP_120147046.1">
    <property type="nucleotide sequence ID" value="NZ_QZVT01000001.1"/>
</dbReference>
<dbReference type="Gene3D" id="3.50.50.60">
    <property type="entry name" value="FAD/NAD(P)-binding domain"/>
    <property type="match status" value="2"/>
</dbReference>
<name>A0A3A5M5E9_9MICC</name>
<evidence type="ECO:0000313" key="12">
    <source>
        <dbReference type="EMBL" id="RJT82940.1"/>
    </source>
</evidence>
<dbReference type="AlphaFoldDB" id="A0A3A5M5E9"/>
<dbReference type="GO" id="GO:0016491">
    <property type="term" value="F:oxidoreductase activity"/>
    <property type="evidence" value="ECO:0007669"/>
    <property type="project" value="UniProtKB-KW"/>
</dbReference>
<evidence type="ECO:0000256" key="2">
    <source>
        <dbReference type="ARBA" id="ARBA00001966"/>
    </source>
</evidence>
<keyword evidence="8" id="KW-0408">Iron</keyword>
<accession>A0A3A5M5E9</accession>
<comment type="cofactor">
    <cofactor evidence="2">
        <name>[4Fe-4S] cluster</name>
        <dbReference type="ChEBI" id="CHEBI:49883"/>
    </cofactor>
</comment>
<keyword evidence="5" id="KW-0349">Heme</keyword>
<evidence type="ECO:0000256" key="4">
    <source>
        <dbReference type="ARBA" id="ARBA00010429"/>
    </source>
</evidence>
<keyword evidence="9" id="KW-0411">Iron-sulfur</keyword>
<dbReference type="InterPro" id="IPR052034">
    <property type="entry name" value="NasD-like"/>
</dbReference>
<evidence type="ECO:0000256" key="9">
    <source>
        <dbReference type="ARBA" id="ARBA00023014"/>
    </source>
</evidence>
<evidence type="ECO:0000313" key="13">
    <source>
        <dbReference type="Proteomes" id="UP000272560"/>
    </source>
</evidence>
<dbReference type="InterPro" id="IPR007419">
    <property type="entry name" value="BFD-like_2Fe2S-bd_dom"/>
</dbReference>
<evidence type="ECO:0000256" key="5">
    <source>
        <dbReference type="ARBA" id="ARBA00022617"/>
    </source>
</evidence>
<dbReference type="SUPFAM" id="SSF51905">
    <property type="entry name" value="FAD/NAD(P)-binding domain"/>
    <property type="match status" value="2"/>
</dbReference>
<feature type="domain" description="FAD/NAD(P)-binding" evidence="11">
    <location>
        <begin position="11"/>
        <end position="291"/>
    </location>
</feature>
<evidence type="ECO:0000256" key="8">
    <source>
        <dbReference type="ARBA" id="ARBA00023004"/>
    </source>
</evidence>
<dbReference type="Pfam" id="PF04324">
    <property type="entry name" value="Fer2_BFD"/>
    <property type="match status" value="1"/>
</dbReference>
<organism evidence="12 13">
    <name type="scientific">Arthrobacter cheniae</name>
    <dbReference type="NCBI Taxonomy" id="1258888"/>
    <lineage>
        <taxon>Bacteria</taxon>
        <taxon>Bacillati</taxon>
        <taxon>Actinomycetota</taxon>
        <taxon>Actinomycetes</taxon>
        <taxon>Micrococcales</taxon>
        <taxon>Micrococcaceae</taxon>
        <taxon>Arthrobacter</taxon>
    </lineage>
</organism>
<dbReference type="PRINTS" id="PR00368">
    <property type="entry name" value="FADPNR"/>
</dbReference>